<keyword evidence="3" id="KW-1185">Reference proteome</keyword>
<proteinExistence type="predicted"/>
<comment type="caution">
    <text evidence="2">The sequence shown here is derived from an EMBL/GenBank/DDBJ whole genome shotgun (WGS) entry which is preliminary data.</text>
</comment>
<dbReference type="EMBL" id="JPWA01000001">
    <property type="protein sequence ID" value="RCK07694.1"/>
    <property type="molecule type" value="Genomic_DNA"/>
</dbReference>
<evidence type="ECO:0000313" key="2">
    <source>
        <dbReference type="EMBL" id="RCK07694.1"/>
    </source>
</evidence>
<dbReference type="AlphaFoldDB" id="A0A367UK36"/>
<evidence type="ECO:0000256" key="1">
    <source>
        <dbReference type="SAM" id="MobiDB-lite"/>
    </source>
</evidence>
<evidence type="ECO:0008006" key="4">
    <source>
        <dbReference type="Google" id="ProtNLM"/>
    </source>
</evidence>
<gene>
    <name evidence="2" type="ORF">TH5_01075</name>
</gene>
<feature type="region of interest" description="Disordered" evidence="1">
    <location>
        <begin position="287"/>
        <end position="308"/>
    </location>
</feature>
<feature type="compositionally biased region" description="Basic and acidic residues" evidence="1">
    <location>
        <begin position="287"/>
        <end position="299"/>
    </location>
</feature>
<evidence type="ECO:0000313" key="3">
    <source>
        <dbReference type="Proteomes" id="UP000252419"/>
    </source>
</evidence>
<reference evidence="2 3" key="1">
    <citation type="submission" date="2014-07" db="EMBL/GenBank/DDBJ databases">
        <title>Draft genome sequence of Thalassospira xianhensis P-4 (MCCC 1A02616).</title>
        <authorList>
            <person name="Lai Q."/>
            <person name="Shao Z."/>
        </authorList>
    </citation>
    <scope>NUCLEOTIDE SEQUENCE [LARGE SCALE GENOMIC DNA]</scope>
    <source>
        <strain evidence="2 3">MCCC 1A02616</strain>
    </source>
</reference>
<sequence>MFTSPCLQWQIREASAHWPWVTNHQKTVNTVKSHDIIACLRSSYVQPQWAFFTEVTDGTGAASRRRVDGLAVNMWPSHGLEFRAFEVKVSKDDLRKELKNPQKSEAIAQYCNTFYLVTPKNLADDFSLPPRWGLIECDEKGRSKIVKKAHYEENPVELTREFIASILRAAAKVSESQVNDMLRLERNKLHSEMEQRVQDEARRRTESNRRLDEVNAQLLEGISSACGKNTQTLLYDKSFLDAVGVVYRIGLRSGWSGLGRLLELLSQVSKSATELHSALEKHTEELHHGEISDLTDRRNIPQPVKAKS</sequence>
<dbReference type="Proteomes" id="UP000252419">
    <property type="component" value="Unassembled WGS sequence"/>
</dbReference>
<name>A0A367UK36_9PROT</name>
<organism evidence="2 3">
    <name type="scientific">Thalassospira xianhensis MCCC 1A02616</name>
    <dbReference type="NCBI Taxonomy" id="1177929"/>
    <lineage>
        <taxon>Bacteria</taxon>
        <taxon>Pseudomonadati</taxon>
        <taxon>Pseudomonadota</taxon>
        <taxon>Alphaproteobacteria</taxon>
        <taxon>Rhodospirillales</taxon>
        <taxon>Thalassospiraceae</taxon>
        <taxon>Thalassospira</taxon>
    </lineage>
</organism>
<protein>
    <recommendedName>
        <fullName evidence="4">MmcB family DNA repair protein</fullName>
    </recommendedName>
</protein>
<accession>A0A367UK36</accession>